<evidence type="ECO:0000256" key="3">
    <source>
        <dbReference type="ARBA" id="ARBA00022516"/>
    </source>
</evidence>
<dbReference type="GO" id="GO:0016717">
    <property type="term" value="F:oxidoreductase activity, acting on paired donors, with oxidation of a pair of donors resulting in the reduction of molecular oxygen to two molecules of water"/>
    <property type="evidence" value="ECO:0007669"/>
    <property type="project" value="InterPro"/>
</dbReference>
<keyword evidence="7" id="KW-0560">Oxidoreductase</keyword>
<evidence type="ECO:0000256" key="5">
    <source>
        <dbReference type="ARBA" id="ARBA00022832"/>
    </source>
</evidence>
<evidence type="ECO:0000256" key="2">
    <source>
        <dbReference type="ARBA" id="ARBA00009295"/>
    </source>
</evidence>
<reference evidence="12" key="2">
    <citation type="submission" date="2024-10" db="UniProtKB">
        <authorList>
            <consortium name="EnsemblProtists"/>
        </authorList>
    </citation>
    <scope>IDENTIFICATION</scope>
</reference>
<evidence type="ECO:0000256" key="1">
    <source>
        <dbReference type="ARBA" id="ARBA00004141"/>
    </source>
</evidence>
<dbReference type="GO" id="GO:0006633">
    <property type="term" value="P:fatty acid biosynthetic process"/>
    <property type="evidence" value="ECO:0007669"/>
    <property type="project" value="UniProtKB-KW"/>
</dbReference>
<dbReference type="Gene3D" id="2.10.25.10">
    <property type="entry name" value="Laminin"/>
    <property type="match status" value="1"/>
</dbReference>
<organism evidence="12 13">
    <name type="scientific">Emiliania huxleyi (strain CCMP1516)</name>
    <dbReference type="NCBI Taxonomy" id="280463"/>
    <lineage>
        <taxon>Eukaryota</taxon>
        <taxon>Haptista</taxon>
        <taxon>Haptophyta</taxon>
        <taxon>Prymnesiophyceae</taxon>
        <taxon>Isochrysidales</taxon>
        <taxon>Noelaerhabdaceae</taxon>
        <taxon>Emiliania</taxon>
    </lineage>
</organism>
<evidence type="ECO:0000313" key="12">
    <source>
        <dbReference type="EnsemblProtists" id="EOD20432"/>
    </source>
</evidence>
<keyword evidence="10" id="KW-0275">Fatty acid biosynthesis</keyword>
<dbReference type="EnsemblProtists" id="EOD20432">
    <property type="protein sequence ID" value="EOD20432"/>
    <property type="gene ID" value="EMIHUDRAFT_101798"/>
</dbReference>
<dbReference type="RefSeq" id="XP_005772861.1">
    <property type="nucleotide sequence ID" value="XM_005772804.1"/>
</dbReference>
<dbReference type="SUPFAM" id="SSF57567">
    <property type="entry name" value="Serine protease inhibitors"/>
    <property type="match status" value="1"/>
</dbReference>
<evidence type="ECO:0000256" key="4">
    <source>
        <dbReference type="ARBA" id="ARBA00022692"/>
    </source>
</evidence>
<dbReference type="AlphaFoldDB" id="A0A0D3JA97"/>
<dbReference type="InterPro" id="IPR036084">
    <property type="entry name" value="Ser_inhib-like_sf"/>
</dbReference>
<dbReference type="GeneID" id="17265978"/>
<evidence type="ECO:0000256" key="10">
    <source>
        <dbReference type="ARBA" id="ARBA00023160"/>
    </source>
</evidence>
<evidence type="ECO:0000256" key="6">
    <source>
        <dbReference type="ARBA" id="ARBA00022989"/>
    </source>
</evidence>
<keyword evidence="8" id="KW-0443">Lipid metabolism</keyword>
<keyword evidence="9" id="KW-0472">Membrane</keyword>
<reference evidence="13" key="1">
    <citation type="journal article" date="2013" name="Nature">
        <title>Pan genome of the phytoplankton Emiliania underpins its global distribution.</title>
        <authorList>
            <person name="Read B.A."/>
            <person name="Kegel J."/>
            <person name="Klute M.J."/>
            <person name="Kuo A."/>
            <person name="Lefebvre S.C."/>
            <person name="Maumus F."/>
            <person name="Mayer C."/>
            <person name="Miller J."/>
            <person name="Monier A."/>
            <person name="Salamov A."/>
            <person name="Young J."/>
            <person name="Aguilar M."/>
            <person name="Claverie J.M."/>
            <person name="Frickenhaus S."/>
            <person name="Gonzalez K."/>
            <person name="Herman E.K."/>
            <person name="Lin Y.C."/>
            <person name="Napier J."/>
            <person name="Ogata H."/>
            <person name="Sarno A.F."/>
            <person name="Shmutz J."/>
            <person name="Schroeder D."/>
            <person name="de Vargas C."/>
            <person name="Verret F."/>
            <person name="von Dassow P."/>
            <person name="Valentin K."/>
            <person name="Van de Peer Y."/>
            <person name="Wheeler G."/>
            <person name="Dacks J.B."/>
            <person name="Delwiche C.F."/>
            <person name="Dyhrman S.T."/>
            <person name="Glockner G."/>
            <person name="John U."/>
            <person name="Richards T."/>
            <person name="Worden A.Z."/>
            <person name="Zhang X."/>
            <person name="Grigoriev I.V."/>
            <person name="Allen A.E."/>
            <person name="Bidle K."/>
            <person name="Borodovsky M."/>
            <person name="Bowler C."/>
            <person name="Brownlee C."/>
            <person name="Cock J.M."/>
            <person name="Elias M."/>
            <person name="Gladyshev V.N."/>
            <person name="Groth M."/>
            <person name="Guda C."/>
            <person name="Hadaegh A."/>
            <person name="Iglesias-Rodriguez M.D."/>
            <person name="Jenkins J."/>
            <person name="Jones B.M."/>
            <person name="Lawson T."/>
            <person name="Leese F."/>
            <person name="Lindquist E."/>
            <person name="Lobanov A."/>
            <person name="Lomsadze A."/>
            <person name="Malik S.B."/>
            <person name="Marsh M.E."/>
            <person name="Mackinder L."/>
            <person name="Mock T."/>
            <person name="Mueller-Roeber B."/>
            <person name="Pagarete A."/>
            <person name="Parker M."/>
            <person name="Probert I."/>
            <person name="Quesneville H."/>
            <person name="Raines C."/>
            <person name="Rensing S.A."/>
            <person name="Riano-Pachon D.M."/>
            <person name="Richier S."/>
            <person name="Rokitta S."/>
            <person name="Shiraiwa Y."/>
            <person name="Soanes D.M."/>
            <person name="van der Giezen M."/>
            <person name="Wahlund T.M."/>
            <person name="Williams B."/>
            <person name="Wilson W."/>
            <person name="Wolfe G."/>
            <person name="Wurch L.L."/>
        </authorList>
    </citation>
    <scope>NUCLEOTIDE SEQUENCE</scope>
</reference>
<proteinExistence type="inferred from homology"/>
<dbReference type="InterPro" id="IPR002919">
    <property type="entry name" value="TIL_dom"/>
</dbReference>
<evidence type="ECO:0000256" key="8">
    <source>
        <dbReference type="ARBA" id="ARBA00023098"/>
    </source>
</evidence>
<keyword evidence="5" id="KW-0276">Fatty acid metabolism</keyword>
<evidence type="ECO:0000256" key="9">
    <source>
        <dbReference type="ARBA" id="ARBA00023136"/>
    </source>
</evidence>
<dbReference type="Pfam" id="PF01826">
    <property type="entry name" value="TIL"/>
    <property type="match status" value="1"/>
</dbReference>
<evidence type="ECO:0000313" key="13">
    <source>
        <dbReference type="Proteomes" id="UP000013827"/>
    </source>
</evidence>
<dbReference type="Proteomes" id="UP000013827">
    <property type="component" value="Unassembled WGS sequence"/>
</dbReference>
<accession>A0A0D3JA97</accession>
<dbReference type="CDD" id="cd19941">
    <property type="entry name" value="TIL"/>
    <property type="match status" value="1"/>
</dbReference>
<sequence length="567" mass="60784">MIARSVALAVTLWWYYRTLVLSRSWQTPLALASGLAELGLAALGGGVGGAIREARAVAADLARPWAVAADPTITSGRQLYERLLLSLSCATSYTYAYGPLSGVVQFALFAPCEALAAIGRGPSLLDPFRAATLLCAWLLFHLGEQRPLARASAPPATPLTLSTCHQLAISALLHRYFSHRSFDAPRLVSLALGVCACGASQRGPLWHHRFCDECDAPTDASHPDKRRSDADRDPHSPVADGWLHAHLLWMTQRRNFATRPEYVSDWLRAAPELLFVDLCFMDVLGLIEGGWTALLGAVEGRSYRWATAAMLLKHGRTLGRATAWHATFAVNSLCHHASAVESTCGSRNISLLSLASCGDSYHDNHHRRSGAARHAPPEGLDLAFAAMCAAQRIGLIHKVREKSQTLSGHEAIAGAKIDQPEDIADRFPANGTIPKVELAVDSGLMLAQQTGEAAVAGASWAASASAASLTEQTNGWRLPRSDDPSTDSRSIIATEGDGWMARGQDLEVAPEKCTGGRVWKECGSKCTRTCESPPIMPCVMLCVARCECPAGAPIWHNGASCISAEQC</sequence>
<dbReference type="PaxDb" id="2903-EOD20432"/>
<dbReference type="GO" id="GO:0016020">
    <property type="term" value="C:membrane"/>
    <property type="evidence" value="ECO:0007669"/>
    <property type="project" value="UniProtKB-SubCell"/>
</dbReference>
<keyword evidence="4" id="KW-0812">Transmembrane</keyword>
<dbReference type="KEGG" id="ehx:EMIHUDRAFT_101798"/>
<dbReference type="PANTHER" id="PTHR11351:SF31">
    <property type="entry name" value="DESATURASE 1, ISOFORM A-RELATED"/>
    <property type="match status" value="1"/>
</dbReference>
<evidence type="ECO:0000256" key="7">
    <source>
        <dbReference type="ARBA" id="ARBA00023002"/>
    </source>
</evidence>
<dbReference type="eggNOG" id="KOG1600">
    <property type="taxonomic scope" value="Eukaryota"/>
</dbReference>
<keyword evidence="3" id="KW-0444">Lipid biosynthesis</keyword>
<keyword evidence="6" id="KW-1133">Transmembrane helix</keyword>
<keyword evidence="13" id="KW-1185">Reference proteome</keyword>
<dbReference type="HOGENOM" id="CLU_034999_0_0_1"/>
<comment type="subcellular location">
    <subcellularLocation>
        <location evidence="1">Membrane</location>
        <topology evidence="1">Multi-pass membrane protein</topology>
    </subcellularLocation>
</comment>
<evidence type="ECO:0000259" key="11">
    <source>
        <dbReference type="Pfam" id="PF01826"/>
    </source>
</evidence>
<comment type="similarity">
    <text evidence="2">Belongs to the fatty acid desaturase type 1 family.</text>
</comment>
<dbReference type="PANTHER" id="PTHR11351">
    <property type="entry name" value="ACYL-COA DESATURASE"/>
    <property type="match status" value="1"/>
</dbReference>
<dbReference type="InterPro" id="IPR015876">
    <property type="entry name" value="Acyl-CoA_DS"/>
</dbReference>
<protein>
    <recommendedName>
        <fullName evidence="11">TIL domain-containing protein</fullName>
    </recommendedName>
</protein>
<name>A0A0D3JA97_EMIH1</name>
<feature type="domain" description="TIL" evidence="11">
    <location>
        <begin position="513"/>
        <end position="567"/>
    </location>
</feature>